<reference evidence="1" key="1">
    <citation type="submission" date="2023-04" db="EMBL/GenBank/DDBJ databases">
        <title>Draft Genome sequencing of Naganishia species isolated from polar environments using Oxford Nanopore Technology.</title>
        <authorList>
            <person name="Leo P."/>
            <person name="Venkateswaran K."/>
        </authorList>
    </citation>
    <scope>NUCLEOTIDE SEQUENCE</scope>
    <source>
        <strain evidence="1">DBVPG 5303</strain>
    </source>
</reference>
<evidence type="ECO:0000313" key="1">
    <source>
        <dbReference type="EMBL" id="KAJ9123725.1"/>
    </source>
</evidence>
<gene>
    <name evidence="1" type="ORF">QFC24_003499</name>
</gene>
<accession>A0ACC2XJE7</accession>
<dbReference type="EMBL" id="JASBWV010000011">
    <property type="protein sequence ID" value="KAJ9123725.1"/>
    <property type="molecule type" value="Genomic_DNA"/>
</dbReference>
<evidence type="ECO:0000313" key="2">
    <source>
        <dbReference type="Proteomes" id="UP001234202"/>
    </source>
</evidence>
<name>A0ACC2XJE7_9TREE</name>
<proteinExistence type="predicted"/>
<protein>
    <submittedName>
        <fullName evidence="1">Uncharacterized protein</fullName>
    </submittedName>
</protein>
<organism evidence="1 2">
    <name type="scientific">Naganishia onofrii</name>
    <dbReference type="NCBI Taxonomy" id="1851511"/>
    <lineage>
        <taxon>Eukaryota</taxon>
        <taxon>Fungi</taxon>
        <taxon>Dikarya</taxon>
        <taxon>Basidiomycota</taxon>
        <taxon>Agaricomycotina</taxon>
        <taxon>Tremellomycetes</taxon>
        <taxon>Filobasidiales</taxon>
        <taxon>Filobasidiaceae</taxon>
        <taxon>Naganishia</taxon>
    </lineage>
</organism>
<keyword evidence="2" id="KW-1185">Reference proteome</keyword>
<sequence length="344" mass="38251">MPTTPLPTRRLGSQGPEVSAIGFGTMGLSAFYGKVDTDEERFKVLDRAYELGELHWDSADIYGDSEELLGKWFRRTGKRSEIFLTTKFANKVLGGGGAQRIIDSSPEYCKEACEKSLQRLGVDHIDLFYCHRVDKKTPIEKTMQAMVELKEQGKIKYIGLSEVSAATIRRACAVAHVDAVQMEYSPFSLEVEQFGVLDACRELGVALVAYSPLGRGMLTGQYTKPSDFEEGDFRRINPRFSEENFPKNLRAAQALREIAERKSCTPGQLSLAWLLAQDPLVIPIPGTKKVKYLEENVRALDVVLTKEEEKEVRTVLERAGAGSAEGARYPEAMLSALFADTVPL</sequence>
<comment type="caution">
    <text evidence="1">The sequence shown here is derived from an EMBL/GenBank/DDBJ whole genome shotgun (WGS) entry which is preliminary data.</text>
</comment>
<dbReference type="Proteomes" id="UP001234202">
    <property type="component" value="Unassembled WGS sequence"/>
</dbReference>